<sequence>MSAIIVFQDVGKAFANGVQAVSGINLAVEEGDFITVVGPSGCGKSTILNMTAGLFQPSAGQVLYRGQPVTGINSRTGYMTQVDHLLPWRTVAGNIAVPLEIAGRGKKEIAGEVERLLALVGLVGFGASYPTQLSGGMRKRAALARLLAYDPETLLMDEPFGALDAQMRLTLQIQLKKLCRSLGKTVFFVTHDIDEAVALGDKCVVFTSRPGTIQQVITSSLPSERDLMTLRFNPAYAEECAQLWRILAPALEAQNSPQEA</sequence>
<dbReference type="PANTHER" id="PTHR42788:SF13">
    <property type="entry name" value="ALIPHATIC SULFONATES IMPORT ATP-BINDING PROTEIN SSUB"/>
    <property type="match status" value="1"/>
</dbReference>
<comment type="caution">
    <text evidence="6">The sequence shown here is derived from an EMBL/GenBank/DDBJ whole genome shotgun (WGS) entry which is preliminary data.</text>
</comment>
<dbReference type="CDD" id="cd03293">
    <property type="entry name" value="ABC_NrtD_SsuB_transporters"/>
    <property type="match status" value="1"/>
</dbReference>
<proteinExistence type="inferred from homology"/>
<dbReference type="GO" id="GO:0016887">
    <property type="term" value="F:ATP hydrolysis activity"/>
    <property type="evidence" value="ECO:0007669"/>
    <property type="project" value="InterPro"/>
</dbReference>
<dbReference type="Proteomes" id="UP000255207">
    <property type="component" value="Unassembled WGS sequence"/>
</dbReference>
<comment type="similarity">
    <text evidence="1">Belongs to the ABC transporter superfamily.</text>
</comment>
<dbReference type="SMART" id="SM00382">
    <property type="entry name" value="AAA"/>
    <property type="match status" value="1"/>
</dbReference>
<dbReference type="AlphaFoldDB" id="A0A370L079"/>
<accession>A0A370L079</accession>
<dbReference type="PROSITE" id="PS00211">
    <property type="entry name" value="ABC_TRANSPORTER_1"/>
    <property type="match status" value="1"/>
</dbReference>
<dbReference type="EMBL" id="QQTP01000016">
    <property type="protein sequence ID" value="RDJ20635.1"/>
    <property type="molecule type" value="Genomic_DNA"/>
</dbReference>
<reference evidence="7" key="1">
    <citation type="submission" date="2018-07" db="EMBL/GenBank/DDBJ databases">
        <authorList>
            <person name="Safronova V.I."/>
            <person name="Chirak E.R."/>
            <person name="Sazanova A.L."/>
        </authorList>
    </citation>
    <scope>NUCLEOTIDE SEQUENCE [LARGE SCALE GENOMIC DNA]</scope>
    <source>
        <strain evidence="7">RCAM04685</strain>
    </source>
</reference>
<evidence type="ECO:0000256" key="3">
    <source>
        <dbReference type="ARBA" id="ARBA00022741"/>
    </source>
</evidence>
<dbReference type="RefSeq" id="WP_114831673.1">
    <property type="nucleotide sequence ID" value="NZ_QQTO01000011.1"/>
</dbReference>
<keyword evidence="3" id="KW-0547">Nucleotide-binding</keyword>
<evidence type="ECO:0000259" key="5">
    <source>
        <dbReference type="PROSITE" id="PS50893"/>
    </source>
</evidence>
<evidence type="ECO:0000313" key="6">
    <source>
        <dbReference type="EMBL" id="RDJ20635.1"/>
    </source>
</evidence>
<dbReference type="OrthoDB" id="9807242at2"/>
<evidence type="ECO:0000256" key="1">
    <source>
        <dbReference type="ARBA" id="ARBA00005417"/>
    </source>
</evidence>
<dbReference type="PROSITE" id="PS50893">
    <property type="entry name" value="ABC_TRANSPORTER_2"/>
    <property type="match status" value="1"/>
</dbReference>
<evidence type="ECO:0000256" key="4">
    <source>
        <dbReference type="ARBA" id="ARBA00022840"/>
    </source>
</evidence>
<keyword evidence="2" id="KW-0813">Transport</keyword>
<gene>
    <name evidence="6" type="ORF">DWE98_23095</name>
</gene>
<dbReference type="InterPro" id="IPR003593">
    <property type="entry name" value="AAA+_ATPase"/>
</dbReference>
<dbReference type="SUPFAM" id="SSF52540">
    <property type="entry name" value="P-loop containing nucleoside triphosphate hydrolases"/>
    <property type="match status" value="1"/>
</dbReference>
<evidence type="ECO:0000256" key="2">
    <source>
        <dbReference type="ARBA" id="ARBA00022448"/>
    </source>
</evidence>
<dbReference type="InterPro" id="IPR050166">
    <property type="entry name" value="ABC_transporter_ATP-bind"/>
</dbReference>
<evidence type="ECO:0000313" key="7">
    <source>
        <dbReference type="Proteomes" id="UP000255207"/>
    </source>
</evidence>
<dbReference type="InterPro" id="IPR027417">
    <property type="entry name" value="P-loop_NTPase"/>
</dbReference>
<keyword evidence="4 6" id="KW-0067">ATP-binding</keyword>
<dbReference type="PANTHER" id="PTHR42788">
    <property type="entry name" value="TAURINE IMPORT ATP-BINDING PROTEIN-RELATED"/>
    <property type="match status" value="1"/>
</dbReference>
<dbReference type="Pfam" id="PF00005">
    <property type="entry name" value="ABC_tran"/>
    <property type="match status" value="1"/>
</dbReference>
<dbReference type="GO" id="GO:0005524">
    <property type="term" value="F:ATP binding"/>
    <property type="evidence" value="ECO:0007669"/>
    <property type="project" value="UniProtKB-KW"/>
</dbReference>
<feature type="domain" description="ABC transporter" evidence="5">
    <location>
        <begin position="5"/>
        <end position="233"/>
    </location>
</feature>
<organism evidence="6 7">
    <name type="scientific">Bosea caraganae</name>
    <dbReference type="NCBI Taxonomy" id="2763117"/>
    <lineage>
        <taxon>Bacteria</taxon>
        <taxon>Pseudomonadati</taxon>
        <taxon>Pseudomonadota</taxon>
        <taxon>Alphaproteobacteria</taxon>
        <taxon>Hyphomicrobiales</taxon>
        <taxon>Boseaceae</taxon>
        <taxon>Bosea</taxon>
    </lineage>
</organism>
<dbReference type="Gene3D" id="3.40.50.300">
    <property type="entry name" value="P-loop containing nucleotide triphosphate hydrolases"/>
    <property type="match status" value="1"/>
</dbReference>
<dbReference type="InterPro" id="IPR003439">
    <property type="entry name" value="ABC_transporter-like_ATP-bd"/>
</dbReference>
<keyword evidence="7" id="KW-1185">Reference proteome</keyword>
<dbReference type="InterPro" id="IPR017871">
    <property type="entry name" value="ABC_transporter-like_CS"/>
</dbReference>
<name>A0A370L079_9HYPH</name>
<protein>
    <submittedName>
        <fullName evidence="6">ABC transporter ATP-binding protein</fullName>
    </submittedName>
</protein>